<sequence length="281" mass="30558">MNRYGQHSDAEAWDELEDSLAADGEHTPVDVQDVGTQRFEAPVVEPASAHRVPGTLVSARGIEVHGPWGPVFGPLDLDIDAGGVTVVAAPAGAARTALLMALCGRMRLNKGTLTVLGESRPQKIIANSAIACMNELDEVRPSVTVRDLVTEQKRWDSPWYKLVPRVREDGVAEMCEEIFGEVPLPPLEAFVDDLPEIQQLLLRISVANTRRPPLLVVGRIDKIADDVERETLLRRLVDLGRNQSVLIGDVNPVDPALGVRAVVDMQDLLGPGDIGVLTKRK</sequence>
<protein>
    <submittedName>
        <fullName evidence="1">Uncharacterized protein</fullName>
    </submittedName>
</protein>
<proteinExistence type="predicted"/>
<evidence type="ECO:0000313" key="1">
    <source>
        <dbReference type="EMBL" id="UYP17643.1"/>
    </source>
</evidence>
<organism evidence="1 2">
    <name type="scientific">Rhodococcus sacchari</name>
    <dbReference type="NCBI Taxonomy" id="2962047"/>
    <lineage>
        <taxon>Bacteria</taxon>
        <taxon>Bacillati</taxon>
        <taxon>Actinomycetota</taxon>
        <taxon>Actinomycetes</taxon>
        <taxon>Mycobacteriales</taxon>
        <taxon>Nocardiaceae</taxon>
        <taxon>Rhodococcus</taxon>
    </lineage>
</organism>
<accession>A0ACD4DCF0</accession>
<reference evidence="1" key="1">
    <citation type="submission" date="2022-10" db="EMBL/GenBank/DDBJ databases">
        <title>Rhodococcus ferula Z13 complete genome.</title>
        <authorList>
            <person name="Long X."/>
            <person name="Zang M."/>
        </authorList>
    </citation>
    <scope>NUCLEOTIDE SEQUENCE</scope>
    <source>
        <strain evidence="1">Z13</strain>
    </source>
</reference>
<keyword evidence="2" id="KW-1185">Reference proteome</keyword>
<name>A0ACD4DCF0_9NOCA</name>
<dbReference type="EMBL" id="CP107551">
    <property type="protein sequence ID" value="UYP17643.1"/>
    <property type="molecule type" value="Genomic_DNA"/>
</dbReference>
<evidence type="ECO:0000313" key="2">
    <source>
        <dbReference type="Proteomes" id="UP001156484"/>
    </source>
</evidence>
<dbReference type="Proteomes" id="UP001156484">
    <property type="component" value="Chromosome"/>
</dbReference>
<gene>
    <name evidence="1" type="ORF">OED52_13230</name>
</gene>